<name>A0A2R5EZN1_9BACL</name>
<evidence type="ECO:0000313" key="5">
    <source>
        <dbReference type="EMBL" id="GBG10548.1"/>
    </source>
</evidence>
<keyword evidence="6" id="KW-1185">Reference proteome</keyword>
<dbReference type="SMART" id="SM00342">
    <property type="entry name" value="HTH_ARAC"/>
    <property type="match status" value="1"/>
</dbReference>
<dbReference type="GO" id="GO:0043565">
    <property type="term" value="F:sequence-specific DNA binding"/>
    <property type="evidence" value="ECO:0007669"/>
    <property type="project" value="InterPro"/>
</dbReference>
<dbReference type="InterPro" id="IPR009057">
    <property type="entry name" value="Homeodomain-like_sf"/>
</dbReference>
<dbReference type="GO" id="GO:0003700">
    <property type="term" value="F:DNA-binding transcription factor activity"/>
    <property type="evidence" value="ECO:0007669"/>
    <property type="project" value="InterPro"/>
</dbReference>
<evidence type="ECO:0000256" key="2">
    <source>
        <dbReference type="ARBA" id="ARBA00023125"/>
    </source>
</evidence>
<dbReference type="InterPro" id="IPR020449">
    <property type="entry name" value="Tscrpt_reg_AraC-type_HTH"/>
</dbReference>
<keyword evidence="1" id="KW-0805">Transcription regulation</keyword>
<dbReference type="Proteomes" id="UP000245202">
    <property type="component" value="Unassembled WGS sequence"/>
</dbReference>
<protein>
    <recommendedName>
        <fullName evidence="4">HTH araC/xylS-type domain-containing protein</fullName>
    </recommendedName>
</protein>
<proteinExistence type="predicted"/>
<dbReference type="PROSITE" id="PS01124">
    <property type="entry name" value="HTH_ARAC_FAMILY_2"/>
    <property type="match status" value="1"/>
</dbReference>
<dbReference type="SUPFAM" id="SSF46689">
    <property type="entry name" value="Homeodomain-like"/>
    <property type="match status" value="2"/>
</dbReference>
<reference evidence="5 6" key="1">
    <citation type="submission" date="2017-08" db="EMBL/GenBank/DDBJ databases">
        <title>Substantial Increase in Enzyme Production by Combined Drug-Resistance Mutations in Paenibacillus agaridevorans.</title>
        <authorList>
            <person name="Tanaka Y."/>
            <person name="Funane K."/>
            <person name="Hosaka T."/>
            <person name="Shiwa Y."/>
            <person name="Fujita N."/>
            <person name="Miyazaki T."/>
            <person name="Yoshikawa H."/>
            <person name="Murakami K."/>
            <person name="Kasahara K."/>
            <person name="Inaoka T."/>
            <person name="Hiraga Y."/>
            <person name="Ochi K."/>
        </authorList>
    </citation>
    <scope>NUCLEOTIDE SEQUENCE [LARGE SCALE GENOMIC DNA]</scope>
    <source>
        <strain evidence="5 6">T-3040</strain>
    </source>
</reference>
<accession>A0A2R5EZN1</accession>
<dbReference type="Gene3D" id="1.10.10.60">
    <property type="entry name" value="Homeodomain-like"/>
    <property type="match status" value="2"/>
</dbReference>
<evidence type="ECO:0000313" key="6">
    <source>
        <dbReference type="Proteomes" id="UP000245202"/>
    </source>
</evidence>
<organism evidence="5 6">
    <name type="scientific">Paenibacillus agaridevorans</name>
    <dbReference type="NCBI Taxonomy" id="171404"/>
    <lineage>
        <taxon>Bacteria</taxon>
        <taxon>Bacillati</taxon>
        <taxon>Bacillota</taxon>
        <taxon>Bacilli</taxon>
        <taxon>Bacillales</taxon>
        <taxon>Paenibacillaceae</taxon>
        <taxon>Paenibacillus</taxon>
    </lineage>
</organism>
<evidence type="ECO:0000256" key="3">
    <source>
        <dbReference type="ARBA" id="ARBA00023163"/>
    </source>
</evidence>
<dbReference type="PANTHER" id="PTHR43280">
    <property type="entry name" value="ARAC-FAMILY TRANSCRIPTIONAL REGULATOR"/>
    <property type="match status" value="1"/>
</dbReference>
<gene>
    <name evidence="5" type="ORF">PAT3040_05293</name>
</gene>
<dbReference type="AlphaFoldDB" id="A0A2R5EZN1"/>
<dbReference type="EMBL" id="BDQX01000335">
    <property type="protein sequence ID" value="GBG10548.1"/>
    <property type="molecule type" value="Genomic_DNA"/>
</dbReference>
<feature type="domain" description="HTH araC/xylS-type" evidence="4">
    <location>
        <begin position="64"/>
        <end position="162"/>
    </location>
</feature>
<dbReference type="InterPro" id="IPR018060">
    <property type="entry name" value="HTH_AraC"/>
</dbReference>
<keyword evidence="2" id="KW-0238">DNA-binding</keyword>
<dbReference type="PRINTS" id="PR00032">
    <property type="entry name" value="HTHARAC"/>
</dbReference>
<dbReference type="Pfam" id="PF12833">
    <property type="entry name" value="HTH_18"/>
    <property type="match status" value="1"/>
</dbReference>
<evidence type="ECO:0000259" key="4">
    <source>
        <dbReference type="PROSITE" id="PS01124"/>
    </source>
</evidence>
<keyword evidence="3" id="KW-0804">Transcription</keyword>
<comment type="caution">
    <text evidence="5">The sequence shown here is derived from an EMBL/GenBank/DDBJ whole genome shotgun (WGS) entry which is preliminary data.</text>
</comment>
<sequence length="172" mass="19982">MKIKSRNREHVDREVGGELAQAAVTGVPACRTYLELTALMEEKLREVHAALHAGKDGRDKELAEECLKWIAEHRKEPVTLESAAERFYFNPSYFSTWIKNNTGRTFTEHLLEARMNSAAKLLADSRLKIYEVAKECGYSDTKYFCRVFKKQFGLSPERHRQMSQRQRRDETP</sequence>
<evidence type="ECO:0000256" key="1">
    <source>
        <dbReference type="ARBA" id="ARBA00023015"/>
    </source>
</evidence>
<dbReference type="PANTHER" id="PTHR43280:SF10">
    <property type="entry name" value="REGULATORY PROTEIN POCR"/>
    <property type="match status" value="1"/>
</dbReference>